<dbReference type="AlphaFoldDB" id="A0A212SDS6"/>
<evidence type="ECO:0000313" key="2">
    <source>
        <dbReference type="Proteomes" id="UP000198418"/>
    </source>
</evidence>
<sequence length="95" mass="10304">MKPEPEFPAELFEMIGRRLGAQQSAFQLAAYSIVAALAERNAIDPARVIAWARFFAEQVAANKTHAEYEHVAANVQAFADGLQNLCATPEGTGRA</sequence>
<dbReference type="EMBL" id="FYDG01000030">
    <property type="protein sequence ID" value="SNB83808.1"/>
    <property type="molecule type" value="Genomic_DNA"/>
</dbReference>
<proteinExistence type="predicted"/>
<organism evidence="1 2">
    <name type="scientific">Rhodoblastus acidophilus</name>
    <name type="common">Rhodopseudomonas acidophila</name>
    <dbReference type="NCBI Taxonomy" id="1074"/>
    <lineage>
        <taxon>Bacteria</taxon>
        <taxon>Pseudomonadati</taxon>
        <taxon>Pseudomonadota</taxon>
        <taxon>Alphaproteobacteria</taxon>
        <taxon>Hyphomicrobiales</taxon>
        <taxon>Rhodoblastaceae</taxon>
        <taxon>Rhodoblastus</taxon>
    </lineage>
</organism>
<protein>
    <submittedName>
        <fullName evidence="1">Uncharacterized protein</fullName>
    </submittedName>
</protein>
<dbReference type="Proteomes" id="UP000198418">
    <property type="component" value="Unassembled WGS sequence"/>
</dbReference>
<accession>A0A212SDS6</accession>
<name>A0A212SDS6_RHOAC</name>
<gene>
    <name evidence="1" type="ORF">SAMN06265338_13015</name>
</gene>
<keyword evidence="2" id="KW-1185">Reference proteome</keyword>
<dbReference type="RefSeq" id="WP_088522563.1">
    <property type="nucleotide sequence ID" value="NZ_FYDG01000030.1"/>
</dbReference>
<reference evidence="2" key="1">
    <citation type="submission" date="2017-06" db="EMBL/GenBank/DDBJ databases">
        <authorList>
            <person name="Varghese N."/>
            <person name="Submissions S."/>
        </authorList>
    </citation>
    <scope>NUCLEOTIDE SEQUENCE [LARGE SCALE GENOMIC DNA]</scope>
    <source>
        <strain evidence="2">DSM 137</strain>
    </source>
</reference>
<evidence type="ECO:0000313" key="1">
    <source>
        <dbReference type="EMBL" id="SNB83808.1"/>
    </source>
</evidence>